<dbReference type="Proteomes" id="UP000308921">
    <property type="component" value="Segment"/>
</dbReference>
<gene>
    <name evidence="1" type="ORF">AAS21_gp162</name>
</gene>
<proteinExistence type="predicted"/>
<evidence type="ECO:0000313" key="1">
    <source>
        <dbReference type="EMBL" id="QCW23900.1"/>
    </source>
</evidence>
<reference evidence="1 2" key="1">
    <citation type="submission" date="2019-04" db="EMBL/GenBank/DDBJ databases">
        <title>Complete genome sequence of Pantoea bacteriophage vB_PagS_AAS21.</title>
        <authorList>
            <person name="Truncaite L."/>
            <person name="Simoliuniene M."/>
            <person name="Zajanckauskaite A."/>
            <person name="Meskys R."/>
            <person name="Simoliunas E."/>
        </authorList>
    </citation>
    <scope>NUCLEOTIDE SEQUENCE [LARGE SCALE GENOMIC DNA]</scope>
</reference>
<accession>A0A4Y5P1R3</accession>
<keyword evidence="2" id="KW-1185">Reference proteome</keyword>
<protein>
    <submittedName>
        <fullName evidence="1">Uncharacterized protein</fullName>
    </submittedName>
</protein>
<name>A0A4Y5P1R3_9CAUD</name>
<evidence type="ECO:0000313" key="2">
    <source>
        <dbReference type="Proteomes" id="UP000308921"/>
    </source>
</evidence>
<organism evidence="1 2">
    <name type="scientific">Pantoea phage vB_PagS_AAS21</name>
    <dbReference type="NCBI Taxonomy" id="2575261"/>
    <lineage>
        <taxon>Viruses</taxon>
        <taxon>Duplodnaviria</taxon>
        <taxon>Heunggongvirae</taxon>
        <taxon>Uroviricota</taxon>
        <taxon>Caudoviricetes</taxon>
        <taxon>Demerecviridae</taxon>
        <taxon>Keyvirus</taxon>
        <taxon>Keyvirus AAS21</taxon>
    </lineage>
</organism>
<dbReference type="EMBL" id="MK770119">
    <property type="protein sequence ID" value="QCW23900.1"/>
    <property type="molecule type" value="Genomic_DNA"/>
</dbReference>
<sequence length="106" mass="12075">MREKVKLLKEYQQTALELVETKATLVATLEEMLDDKQELRLLRNATGNVKISPTNAVPDVRVNSIQYSSEHLDTWVYRVESATRLKPGDRLFSRSALLLNVGDTDE</sequence>